<dbReference type="GO" id="GO:0005886">
    <property type="term" value="C:plasma membrane"/>
    <property type="evidence" value="ECO:0007669"/>
    <property type="project" value="UniProtKB-SubCell"/>
</dbReference>
<evidence type="ECO:0000259" key="7">
    <source>
        <dbReference type="PROSITE" id="PS50850"/>
    </source>
</evidence>
<dbReference type="InterPro" id="IPR036259">
    <property type="entry name" value="MFS_trans_sf"/>
</dbReference>
<dbReference type="InterPro" id="IPR050327">
    <property type="entry name" value="Proton-linked_MCT"/>
</dbReference>
<feature type="region of interest" description="Disordered" evidence="5">
    <location>
        <begin position="217"/>
        <end position="237"/>
    </location>
</feature>
<gene>
    <name evidence="8" type="ORF">HNR08_003852</name>
</gene>
<keyword evidence="2 6" id="KW-0812">Transmembrane</keyword>
<reference evidence="8 9" key="1">
    <citation type="submission" date="2020-08" db="EMBL/GenBank/DDBJ databases">
        <title>Sequencing the genomes of 1000 actinobacteria strains.</title>
        <authorList>
            <person name="Klenk H.-P."/>
        </authorList>
    </citation>
    <scope>NUCLEOTIDE SEQUENCE [LARGE SCALE GENOMIC DNA]</scope>
    <source>
        <strain evidence="8 9">DSM 9581</strain>
    </source>
</reference>
<evidence type="ECO:0000313" key="9">
    <source>
        <dbReference type="Proteomes" id="UP000564629"/>
    </source>
</evidence>
<feature type="transmembrane region" description="Helical" evidence="6">
    <location>
        <begin position="161"/>
        <end position="178"/>
    </location>
</feature>
<comment type="caution">
    <text evidence="8">The sequence shown here is derived from an EMBL/GenBank/DDBJ whole genome shotgun (WGS) entry which is preliminary data.</text>
</comment>
<dbReference type="PROSITE" id="PS50850">
    <property type="entry name" value="MFS"/>
    <property type="match status" value="1"/>
</dbReference>
<dbReference type="EMBL" id="JACHDN010000001">
    <property type="protein sequence ID" value="MBB5475116.1"/>
    <property type="molecule type" value="Genomic_DNA"/>
</dbReference>
<dbReference type="Pfam" id="PF07690">
    <property type="entry name" value="MFS_1"/>
    <property type="match status" value="1"/>
</dbReference>
<keyword evidence="3 6" id="KW-1133">Transmembrane helix</keyword>
<comment type="subcellular location">
    <subcellularLocation>
        <location evidence="1">Cell membrane</location>
        <topology evidence="1">Multi-pass membrane protein</topology>
    </subcellularLocation>
</comment>
<dbReference type="InterPro" id="IPR020846">
    <property type="entry name" value="MFS_dom"/>
</dbReference>
<evidence type="ECO:0000256" key="4">
    <source>
        <dbReference type="ARBA" id="ARBA00023136"/>
    </source>
</evidence>
<evidence type="ECO:0000313" key="8">
    <source>
        <dbReference type="EMBL" id="MBB5475116.1"/>
    </source>
</evidence>
<accession>A0A7W8WBP1</accession>
<evidence type="ECO:0000256" key="2">
    <source>
        <dbReference type="ARBA" id="ARBA00022692"/>
    </source>
</evidence>
<feature type="transmembrane region" description="Helical" evidence="6">
    <location>
        <begin position="284"/>
        <end position="307"/>
    </location>
</feature>
<feature type="transmembrane region" description="Helical" evidence="6">
    <location>
        <begin position="102"/>
        <end position="120"/>
    </location>
</feature>
<keyword evidence="4 6" id="KW-0472">Membrane</keyword>
<feature type="transmembrane region" description="Helical" evidence="6">
    <location>
        <begin position="190"/>
        <end position="210"/>
    </location>
</feature>
<feature type="transmembrane region" description="Helical" evidence="6">
    <location>
        <begin position="38"/>
        <end position="63"/>
    </location>
</feature>
<dbReference type="PANTHER" id="PTHR11360">
    <property type="entry name" value="MONOCARBOXYLATE TRANSPORTER"/>
    <property type="match status" value="1"/>
</dbReference>
<dbReference type="SUPFAM" id="SSF103473">
    <property type="entry name" value="MFS general substrate transporter"/>
    <property type="match status" value="1"/>
</dbReference>
<dbReference type="Gene3D" id="1.20.1250.20">
    <property type="entry name" value="MFS general substrate transporter like domains"/>
    <property type="match status" value="1"/>
</dbReference>
<evidence type="ECO:0000256" key="6">
    <source>
        <dbReference type="SAM" id="Phobius"/>
    </source>
</evidence>
<evidence type="ECO:0000256" key="5">
    <source>
        <dbReference type="SAM" id="MobiDB-lite"/>
    </source>
</evidence>
<dbReference type="AlphaFoldDB" id="A0A7W8WBP1"/>
<feature type="transmembrane region" description="Helical" evidence="6">
    <location>
        <begin position="319"/>
        <end position="341"/>
    </location>
</feature>
<sequence>MARHRPPRTPQRDRRGLTATPPHPAAPTERRAWHVVTALAISSLVTYGALTYAFAVLLVPVAAALDATLATVTGAFSVALLVSAAAAVPVGRALDRFGGRPVLVIGTTLGALTLLTWSYVQTVTGLYATFVLMGLAWAGAHYEPAFVIINRWFGADRARPLFAVTVVAGFAATVAMPATRALLDVGGWRWALRVLAAVLAACVVVQLGVVRSAPLPAEPAGSGTRPRPWPSAESRAARTAAAPRPGVEVAWLTLAAAAAAAAVSIVTVHLVAYLTGRGTDPLTAAVAAGSLGIMSVTGRILFTAAAARLGVARTSATMVALQAAGVAALLWLPGTAGLVVLTRTVVDVRRDLRVEWELSDGSLEHTEVSRVPR</sequence>
<organism evidence="8 9">
    <name type="scientific">Cellulomonas hominis</name>
    <dbReference type="NCBI Taxonomy" id="156981"/>
    <lineage>
        <taxon>Bacteria</taxon>
        <taxon>Bacillati</taxon>
        <taxon>Actinomycetota</taxon>
        <taxon>Actinomycetes</taxon>
        <taxon>Micrococcales</taxon>
        <taxon>Cellulomonadaceae</taxon>
        <taxon>Cellulomonas</taxon>
    </lineage>
</organism>
<feature type="region of interest" description="Disordered" evidence="5">
    <location>
        <begin position="1"/>
        <end position="29"/>
    </location>
</feature>
<protein>
    <submittedName>
        <fullName evidence="8">MFS family permease</fullName>
    </submittedName>
</protein>
<dbReference type="InterPro" id="IPR011701">
    <property type="entry name" value="MFS"/>
</dbReference>
<dbReference type="GO" id="GO:0022857">
    <property type="term" value="F:transmembrane transporter activity"/>
    <property type="evidence" value="ECO:0007669"/>
    <property type="project" value="InterPro"/>
</dbReference>
<dbReference type="PANTHER" id="PTHR11360:SF290">
    <property type="entry name" value="MONOCARBOXYLATE MFS PERMEASE"/>
    <property type="match status" value="1"/>
</dbReference>
<feature type="transmembrane region" description="Helical" evidence="6">
    <location>
        <begin position="249"/>
        <end position="272"/>
    </location>
</feature>
<evidence type="ECO:0000256" key="1">
    <source>
        <dbReference type="ARBA" id="ARBA00004651"/>
    </source>
</evidence>
<feature type="domain" description="Major facilitator superfamily (MFS) profile" evidence="7">
    <location>
        <begin position="35"/>
        <end position="373"/>
    </location>
</feature>
<evidence type="ECO:0000256" key="3">
    <source>
        <dbReference type="ARBA" id="ARBA00022989"/>
    </source>
</evidence>
<name>A0A7W8WBP1_9CELL</name>
<dbReference type="Proteomes" id="UP000564629">
    <property type="component" value="Unassembled WGS sequence"/>
</dbReference>
<feature type="transmembrane region" description="Helical" evidence="6">
    <location>
        <begin position="69"/>
        <end position="90"/>
    </location>
</feature>
<dbReference type="RefSeq" id="WP_183835231.1">
    <property type="nucleotide sequence ID" value="NZ_JACHDN010000001.1"/>
</dbReference>
<proteinExistence type="predicted"/>